<accession>X1HZU9</accession>
<proteinExistence type="predicted"/>
<keyword evidence="1" id="KW-0175">Coiled coil</keyword>
<name>X1HZU9_9ZZZZ</name>
<reference evidence="2" key="1">
    <citation type="journal article" date="2014" name="Front. Microbiol.">
        <title>High frequency of phylogenetically diverse reductive dehalogenase-homologous genes in deep subseafloor sedimentary metagenomes.</title>
        <authorList>
            <person name="Kawai M."/>
            <person name="Futagami T."/>
            <person name="Toyoda A."/>
            <person name="Takaki Y."/>
            <person name="Nishi S."/>
            <person name="Hori S."/>
            <person name="Arai W."/>
            <person name="Tsubouchi T."/>
            <person name="Morono Y."/>
            <person name="Uchiyama I."/>
            <person name="Ito T."/>
            <person name="Fujiyama A."/>
            <person name="Inagaki F."/>
            <person name="Takami H."/>
        </authorList>
    </citation>
    <scope>NUCLEOTIDE SEQUENCE</scope>
    <source>
        <strain evidence="2">Expedition CK06-06</strain>
    </source>
</reference>
<feature type="non-terminal residue" evidence="2">
    <location>
        <position position="188"/>
    </location>
</feature>
<organism evidence="2">
    <name type="scientific">marine sediment metagenome</name>
    <dbReference type="NCBI Taxonomy" id="412755"/>
    <lineage>
        <taxon>unclassified sequences</taxon>
        <taxon>metagenomes</taxon>
        <taxon>ecological metagenomes</taxon>
    </lineage>
</organism>
<comment type="caution">
    <text evidence="2">The sequence shown here is derived from an EMBL/GenBank/DDBJ whole genome shotgun (WGS) entry which is preliminary data.</text>
</comment>
<sequence>MSINTIERYLQELEAIKNYPQVKREKEKLFQKVEELKVSLDNALKEVSSLKSLKANLDSAQMTLEEARLDFIRAQDAEVEKRAADRFEKLKGDYESRMPQLVYQRLREILREPWLPEEIAKLIDIETRKKADAVLRDPDNWPPWFKKIYEEEVKKKVSAGLNQEFNTRVETAAIARARQRLHELTSTE</sequence>
<dbReference type="EMBL" id="BARU01030274">
    <property type="protein sequence ID" value="GAH75676.1"/>
    <property type="molecule type" value="Genomic_DNA"/>
</dbReference>
<evidence type="ECO:0000256" key="1">
    <source>
        <dbReference type="SAM" id="Coils"/>
    </source>
</evidence>
<protein>
    <submittedName>
        <fullName evidence="2">Uncharacterized protein</fullName>
    </submittedName>
</protein>
<evidence type="ECO:0000313" key="2">
    <source>
        <dbReference type="EMBL" id="GAH75676.1"/>
    </source>
</evidence>
<feature type="coiled-coil region" evidence="1">
    <location>
        <begin position="26"/>
        <end position="70"/>
    </location>
</feature>
<dbReference type="AlphaFoldDB" id="X1HZU9"/>
<gene>
    <name evidence="2" type="ORF">S03H2_48070</name>
</gene>